<evidence type="ECO:0000313" key="2">
    <source>
        <dbReference type="EMBL" id="KAG0710288.1"/>
    </source>
</evidence>
<name>A0A8J4XMJ6_CHIOP</name>
<proteinExistence type="predicted"/>
<keyword evidence="3" id="KW-1185">Reference proteome</keyword>
<gene>
    <name evidence="2" type="ORF">GWK47_023140</name>
</gene>
<reference evidence="2" key="1">
    <citation type="submission" date="2020-07" db="EMBL/GenBank/DDBJ databases">
        <title>The High-quality genome of the commercially important snow crab, Chionoecetes opilio.</title>
        <authorList>
            <person name="Jeong J.-H."/>
            <person name="Ryu S."/>
        </authorList>
    </citation>
    <scope>NUCLEOTIDE SEQUENCE</scope>
    <source>
        <strain evidence="2">MADBK_172401_WGS</strain>
        <tissue evidence="2">Digestive gland</tissue>
    </source>
</reference>
<dbReference type="Proteomes" id="UP000770661">
    <property type="component" value="Unassembled WGS sequence"/>
</dbReference>
<dbReference type="EMBL" id="JACEEZ010024353">
    <property type="protein sequence ID" value="KAG0710288.1"/>
    <property type="molecule type" value="Genomic_DNA"/>
</dbReference>
<organism evidence="2 3">
    <name type="scientific">Chionoecetes opilio</name>
    <name type="common">Atlantic snow crab</name>
    <name type="synonym">Cancer opilio</name>
    <dbReference type="NCBI Taxonomy" id="41210"/>
    <lineage>
        <taxon>Eukaryota</taxon>
        <taxon>Metazoa</taxon>
        <taxon>Ecdysozoa</taxon>
        <taxon>Arthropoda</taxon>
        <taxon>Crustacea</taxon>
        <taxon>Multicrustacea</taxon>
        <taxon>Malacostraca</taxon>
        <taxon>Eumalacostraca</taxon>
        <taxon>Eucarida</taxon>
        <taxon>Decapoda</taxon>
        <taxon>Pleocyemata</taxon>
        <taxon>Brachyura</taxon>
        <taxon>Eubrachyura</taxon>
        <taxon>Majoidea</taxon>
        <taxon>Majidae</taxon>
        <taxon>Chionoecetes</taxon>
    </lineage>
</organism>
<feature type="compositionally biased region" description="Basic and acidic residues" evidence="1">
    <location>
        <begin position="86"/>
        <end position="95"/>
    </location>
</feature>
<evidence type="ECO:0000256" key="1">
    <source>
        <dbReference type="SAM" id="MobiDB-lite"/>
    </source>
</evidence>
<evidence type="ECO:0000313" key="3">
    <source>
        <dbReference type="Proteomes" id="UP000770661"/>
    </source>
</evidence>
<sequence length="162" mass="16727">MVCPDGGYGGGAHVRPVGRGSGTEPPCGGTAPVWRYRPLCRAARTSGGPDHRRRGGGAAARIRGEHSGLLSPGPGLPQKEPSPGRLWEHDHEGQGRRSAPARVERSRPGGGGEGSEHPAEVGDSCEVQAESEDGERAWLGRAVACWTAAGRSGGRQDVGAAR</sequence>
<dbReference type="AlphaFoldDB" id="A0A8J4XMJ6"/>
<feature type="compositionally biased region" description="Gly residues" evidence="1">
    <location>
        <begin position="1"/>
        <end position="12"/>
    </location>
</feature>
<feature type="region of interest" description="Disordered" evidence="1">
    <location>
        <begin position="1"/>
        <end position="134"/>
    </location>
</feature>
<comment type="caution">
    <text evidence="2">The sequence shown here is derived from an EMBL/GenBank/DDBJ whole genome shotgun (WGS) entry which is preliminary data.</text>
</comment>
<protein>
    <submittedName>
        <fullName evidence="2">Uncharacterized protein</fullName>
    </submittedName>
</protein>
<accession>A0A8J4XMJ6</accession>